<reference evidence="3" key="1">
    <citation type="submission" date="2016-11" db="UniProtKB">
        <authorList>
            <consortium name="WormBaseParasite"/>
        </authorList>
    </citation>
    <scope>IDENTIFICATION</scope>
</reference>
<feature type="compositionally biased region" description="Acidic residues" evidence="1">
    <location>
        <begin position="1"/>
        <end position="11"/>
    </location>
</feature>
<organism evidence="2 3">
    <name type="scientific">Caenorhabditis tropicalis</name>
    <dbReference type="NCBI Taxonomy" id="1561998"/>
    <lineage>
        <taxon>Eukaryota</taxon>
        <taxon>Metazoa</taxon>
        <taxon>Ecdysozoa</taxon>
        <taxon>Nematoda</taxon>
        <taxon>Chromadorea</taxon>
        <taxon>Rhabditida</taxon>
        <taxon>Rhabditina</taxon>
        <taxon>Rhabditomorpha</taxon>
        <taxon>Rhabditoidea</taxon>
        <taxon>Rhabditidae</taxon>
        <taxon>Peloderinae</taxon>
        <taxon>Caenorhabditis</taxon>
    </lineage>
</organism>
<dbReference type="AlphaFoldDB" id="A0A1I7U135"/>
<feature type="region of interest" description="Disordered" evidence="1">
    <location>
        <begin position="98"/>
        <end position="129"/>
    </location>
</feature>
<keyword evidence="2" id="KW-1185">Reference proteome</keyword>
<protein>
    <submittedName>
        <fullName evidence="3">ZM domain-containing protein</fullName>
    </submittedName>
</protein>
<dbReference type="Proteomes" id="UP000095282">
    <property type="component" value="Unplaced"/>
</dbReference>
<evidence type="ECO:0000256" key="1">
    <source>
        <dbReference type="SAM" id="MobiDB-lite"/>
    </source>
</evidence>
<accession>A0A1I7U135</accession>
<proteinExistence type="predicted"/>
<name>A0A1I7U135_9PELO</name>
<sequence length="129" mass="14910">MNTFDQSDEDMLYGPPSHQTGVFNSQPQSQSFVQQHPMTSSSSAKFEHMYNHRLPMREPLFETHQEPAQDFMHARDYTEFVNAHVQNQPYFSNHAANNAHLSQQNRAPKRKMDEPANGNHVPVKKCNNN</sequence>
<evidence type="ECO:0000313" key="2">
    <source>
        <dbReference type="Proteomes" id="UP000095282"/>
    </source>
</evidence>
<feature type="compositionally biased region" description="Polar residues" evidence="1">
    <location>
        <begin position="17"/>
        <end position="44"/>
    </location>
</feature>
<dbReference type="WBParaSite" id="Csp11.Scaffold629.g13796.t1">
    <property type="protein sequence ID" value="Csp11.Scaffold629.g13796.t1"/>
    <property type="gene ID" value="Csp11.Scaffold629.g13796"/>
</dbReference>
<evidence type="ECO:0000313" key="3">
    <source>
        <dbReference type="WBParaSite" id="Csp11.Scaffold629.g13796.t1"/>
    </source>
</evidence>
<feature type="region of interest" description="Disordered" evidence="1">
    <location>
        <begin position="1"/>
        <end position="44"/>
    </location>
</feature>